<feature type="compositionally biased region" description="Polar residues" evidence="1">
    <location>
        <begin position="1"/>
        <end position="35"/>
    </location>
</feature>
<feature type="region of interest" description="Disordered" evidence="1">
    <location>
        <begin position="1"/>
        <end position="164"/>
    </location>
</feature>
<feature type="region of interest" description="Disordered" evidence="1">
    <location>
        <begin position="562"/>
        <end position="589"/>
    </location>
</feature>
<feature type="domain" description="IREH1/IRE-like N-terminal" evidence="2">
    <location>
        <begin position="214"/>
        <end position="332"/>
    </location>
</feature>
<feature type="compositionally biased region" description="Acidic residues" evidence="1">
    <location>
        <begin position="56"/>
        <end position="66"/>
    </location>
</feature>
<dbReference type="AlphaFoldDB" id="A0ABC8QR68"/>
<dbReference type="InterPro" id="IPR058783">
    <property type="entry name" value="IREH1/IRE-like_N"/>
</dbReference>
<evidence type="ECO:0000313" key="3">
    <source>
        <dbReference type="EMBL" id="CAK9135166.1"/>
    </source>
</evidence>
<comment type="caution">
    <text evidence="3">The sequence shown here is derived from an EMBL/GenBank/DDBJ whole genome shotgun (WGS) entry which is preliminary data.</text>
</comment>
<feature type="compositionally biased region" description="Acidic residues" evidence="1">
    <location>
        <begin position="74"/>
        <end position="83"/>
    </location>
</feature>
<proteinExistence type="predicted"/>
<feature type="compositionally biased region" description="Polar residues" evidence="1">
    <location>
        <begin position="376"/>
        <end position="389"/>
    </location>
</feature>
<keyword evidence="4" id="KW-1185">Reference proteome</keyword>
<evidence type="ECO:0000313" key="4">
    <source>
        <dbReference type="Proteomes" id="UP001642360"/>
    </source>
</evidence>
<feature type="compositionally biased region" description="Low complexity" evidence="1">
    <location>
        <begin position="99"/>
        <end position="111"/>
    </location>
</feature>
<dbReference type="EMBL" id="CAUOFW020000692">
    <property type="protein sequence ID" value="CAK9135166.1"/>
    <property type="molecule type" value="Genomic_DNA"/>
</dbReference>
<protein>
    <recommendedName>
        <fullName evidence="2">IREH1/IRE-like N-terminal domain-containing protein</fullName>
    </recommendedName>
</protein>
<accession>A0ABC8QR68</accession>
<feature type="compositionally biased region" description="Polar residues" evidence="1">
    <location>
        <begin position="131"/>
        <end position="151"/>
    </location>
</feature>
<name>A0ABC8QR68_9AQUA</name>
<sequence>MSSLPSSLKNSEPQDRNSNPNHKNAQIPISDSPRTPSIVKLRKIPPIPFRHRAETSEDGDEDEGSDAECHHEEGVEEEEEDEDSIIRASTLGLNPIRTRSLPSPLRFSSSSGAPSKLKKDKVESHPKSDASHQTTTSSELGKKVQWSQSKSLRGLPSPLNPGLEGNHAAFAKEIQSPRVQAILRVTSGRKKRAPEIKSFSHELNSKGVRALPFWKSRAFGQMEEIMVMVRAKFDKLKDEVNSDLGIYAGDLVSILENNSELCLEWKESLEDLLVIARQCAKMSPNEFWLKCEGIVQTLDDRRQELPMGTLKQAHTRLLFILTRCTRLLQFQKENGYEEDHILASHQLSDLGVYPERILGVANQDFNSSLGGKEMSEGQNQKPHGWDQSNLGFKQDQVKQNLGGVVDGVEVSTAKSVTSSTGSYRMSSWKKLPSAAEKNRKGPDSVDSTYKDKSNSLQHKDENTGIEVNVETLDTPVCHPEHAETNLKVRKVTWGVFGDQQNVTYENSFICRICEVEIPTVYVEEHSKICTIADRCDLKGLTVNERLDRVAEALETILESWTPKGTDTAVGSPDSAKALPEELDELSPRQNSLSHGCSIDMLDCVHEADTAFLVDDLDNLPDMSCETRGLFTPDLGKKGSSAGSMTPRSPLLTPRMNQIELLLSGRKTISEHENYQQVCD</sequence>
<gene>
    <name evidence="3" type="ORF">ILEXP_LOCUS2098</name>
</gene>
<feature type="region of interest" description="Disordered" evidence="1">
    <location>
        <begin position="427"/>
        <end position="457"/>
    </location>
</feature>
<feature type="compositionally biased region" description="Basic and acidic residues" evidence="1">
    <location>
        <begin position="436"/>
        <end position="457"/>
    </location>
</feature>
<dbReference type="Proteomes" id="UP001642360">
    <property type="component" value="Unassembled WGS sequence"/>
</dbReference>
<organism evidence="3 4">
    <name type="scientific">Ilex paraguariensis</name>
    <name type="common">yerba mate</name>
    <dbReference type="NCBI Taxonomy" id="185542"/>
    <lineage>
        <taxon>Eukaryota</taxon>
        <taxon>Viridiplantae</taxon>
        <taxon>Streptophyta</taxon>
        <taxon>Embryophyta</taxon>
        <taxon>Tracheophyta</taxon>
        <taxon>Spermatophyta</taxon>
        <taxon>Magnoliopsida</taxon>
        <taxon>eudicotyledons</taxon>
        <taxon>Gunneridae</taxon>
        <taxon>Pentapetalae</taxon>
        <taxon>asterids</taxon>
        <taxon>campanulids</taxon>
        <taxon>Aquifoliales</taxon>
        <taxon>Aquifoliaceae</taxon>
        <taxon>Ilex</taxon>
    </lineage>
</organism>
<evidence type="ECO:0000259" key="2">
    <source>
        <dbReference type="Pfam" id="PF26031"/>
    </source>
</evidence>
<evidence type="ECO:0000256" key="1">
    <source>
        <dbReference type="SAM" id="MobiDB-lite"/>
    </source>
</evidence>
<feature type="region of interest" description="Disordered" evidence="1">
    <location>
        <begin position="368"/>
        <end position="389"/>
    </location>
</feature>
<dbReference type="Pfam" id="PF26031">
    <property type="entry name" value="IREH1"/>
    <property type="match status" value="1"/>
</dbReference>
<reference evidence="3 4" key="1">
    <citation type="submission" date="2024-02" db="EMBL/GenBank/DDBJ databases">
        <authorList>
            <person name="Vignale AGUSTIN F."/>
            <person name="Sosa J E."/>
            <person name="Modenutti C."/>
        </authorList>
    </citation>
    <scope>NUCLEOTIDE SEQUENCE [LARGE SCALE GENOMIC DNA]</scope>
</reference>
<feature type="compositionally biased region" description="Basic and acidic residues" evidence="1">
    <location>
        <begin position="120"/>
        <end position="130"/>
    </location>
</feature>